<keyword evidence="3" id="KW-1185">Reference proteome</keyword>
<accession>A0ABV7HUC2</accession>
<reference evidence="3" key="1">
    <citation type="journal article" date="2019" name="Int. J. Syst. Evol. Microbiol.">
        <title>The Global Catalogue of Microorganisms (GCM) 10K type strain sequencing project: providing services to taxonomists for standard genome sequencing and annotation.</title>
        <authorList>
            <consortium name="The Broad Institute Genomics Platform"/>
            <consortium name="The Broad Institute Genome Sequencing Center for Infectious Disease"/>
            <person name="Wu L."/>
            <person name="Ma J."/>
        </authorList>
    </citation>
    <scope>NUCLEOTIDE SEQUENCE [LARGE SCALE GENOMIC DNA]</scope>
    <source>
        <strain evidence="3">KCTC 52141</strain>
    </source>
</reference>
<dbReference type="Proteomes" id="UP001595548">
    <property type="component" value="Unassembled WGS sequence"/>
</dbReference>
<comment type="caution">
    <text evidence="2">The sequence shown here is derived from an EMBL/GenBank/DDBJ whole genome shotgun (WGS) entry which is preliminary data.</text>
</comment>
<evidence type="ECO:0000313" key="2">
    <source>
        <dbReference type="EMBL" id="MFC3156145.1"/>
    </source>
</evidence>
<sequence>MFRYLKIFSWFLFTFAIVGIIALLAGMEPTVTTARKALGLMAMQVGVSSLILIGFRLNKAEQLPTKALLYGGWALIFVLVVVGQVWLNV</sequence>
<dbReference type="EMBL" id="JBHRTL010000027">
    <property type="protein sequence ID" value="MFC3156145.1"/>
    <property type="molecule type" value="Genomic_DNA"/>
</dbReference>
<keyword evidence="1" id="KW-0472">Membrane</keyword>
<organism evidence="2 3">
    <name type="scientific">Gilvimarinus japonicus</name>
    <dbReference type="NCBI Taxonomy" id="1796469"/>
    <lineage>
        <taxon>Bacteria</taxon>
        <taxon>Pseudomonadati</taxon>
        <taxon>Pseudomonadota</taxon>
        <taxon>Gammaproteobacteria</taxon>
        <taxon>Cellvibrionales</taxon>
        <taxon>Cellvibrionaceae</taxon>
        <taxon>Gilvimarinus</taxon>
    </lineage>
</organism>
<dbReference type="RefSeq" id="WP_382417259.1">
    <property type="nucleotide sequence ID" value="NZ_AP031500.1"/>
</dbReference>
<feature type="transmembrane region" description="Helical" evidence="1">
    <location>
        <begin position="37"/>
        <end position="55"/>
    </location>
</feature>
<feature type="transmembrane region" description="Helical" evidence="1">
    <location>
        <begin position="67"/>
        <end position="87"/>
    </location>
</feature>
<evidence type="ECO:0000256" key="1">
    <source>
        <dbReference type="SAM" id="Phobius"/>
    </source>
</evidence>
<protein>
    <submittedName>
        <fullName evidence="2">Uncharacterized protein</fullName>
    </submittedName>
</protein>
<name>A0ABV7HUC2_9GAMM</name>
<feature type="transmembrane region" description="Helical" evidence="1">
    <location>
        <begin position="7"/>
        <end position="25"/>
    </location>
</feature>
<proteinExistence type="predicted"/>
<keyword evidence="1" id="KW-1133">Transmembrane helix</keyword>
<evidence type="ECO:0000313" key="3">
    <source>
        <dbReference type="Proteomes" id="UP001595548"/>
    </source>
</evidence>
<keyword evidence="1" id="KW-0812">Transmembrane</keyword>
<gene>
    <name evidence="2" type="ORF">ACFOEB_13125</name>
</gene>